<dbReference type="AlphaFoldDB" id="A0A4V2F6B8"/>
<evidence type="ECO:0000313" key="1">
    <source>
        <dbReference type="EMBL" id="RZS95769.1"/>
    </source>
</evidence>
<comment type="caution">
    <text evidence="1">The sequence shown here is derived from an EMBL/GenBank/DDBJ whole genome shotgun (WGS) entry which is preliminary data.</text>
</comment>
<protein>
    <submittedName>
        <fullName evidence="1">Putative secreted protein (Por secretion system target)</fullName>
    </submittedName>
</protein>
<sequence length="556" mass="61238">MKFLKLISILILFATGIKEAEAQLPNRSCLTCSPPNNNSNQFRLGTVSFTDASGNPIDLNNCPDWNNVYITVLYSASTGQGRTGVFIVSTLEITTNTGNNSGSTRSANFDFSLGDLPLTNGQFRPVTVKVDLPLDFDCQNETARLTNIRAHWSNSGNNARCGGANYPPGQCVNLGTDTRVITVDGFFYSYSSLQNCFEEDNRSLITYFLTNVAGGNGDFRITWNIRRNGVLQPPVEGGLFVSVVANPNDNIEVSVNVRDSNGLTMNPQPAPIIRSIQQPFSATVTASPDIGQVQPSPNGSIRITNLDPSKSFSFQWFDELGNVINPGDPTNLTGLSEGTYSLVMTDLETGVVRCFSRTVNFNFLPVVYEDLSLDFDGSLRAVNFSWSTAKEWETSHFEVERALRIAHFEKIGEVMAAGWSDSKKTYIFRDSLLPLVGGNLFYRLKQINLNGEYEYSKVLSVRIPGMESSNTVWRVFPNPTNGDKFNLELVDSRQYSGEEVQVVLISPSSKPVILSGKDISSLSSQIHSIISNAPKGVYLIQVGWGNRSEQIRVLKN</sequence>
<dbReference type="NCBIfam" id="TIGR04183">
    <property type="entry name" value="Por_Secre_tail"/>
    <property type="match status" value="1"/>
</dbReference>
<evidence type="ECO:0000313" key="2">
    <source>
        <dbReference type="Proteomes" id="UP000292209"/>
    </source>
</evidence>
<keyword evidence="2" id="KW-1185">Reference proteome</keyword>
<accession>A0A4V2F6B8</accession>
<reference evidence="1 2" key="1">
    <citation type="submission" date="2019-02" db="EMBL/GenBank/DDBJ databases">
        <title>Genomic Encyclopedia of Archaeal and Bacterial Type Strains, Phase II (KMG-II): from individual species to whole genera.</title>
        <authorList>
            <person name="Goeker M."/>
        </authorList>
    </citation>
    <scope>NUCLEOTIDE SEQUENCE [LARGE SCALE GENOMIC DNA]</scope>
    <source>
        <strain evidence="1 2">DSM 21411</strain>
    </source>
</reference>
<dbReference type="RefSeq" id="WP_242617389.1">
    <property type="nucleotide sequence ID" value="NZ_SGXG01000001.1"/>
</dbReference>
<dbReference type="EMBL" id="SGXG01000001">
    <property type="protein sequence ID" value="RZS95769.1"/>
    <property type="molecule type" value="Genomic_DNA"/>
</dbReference>
<dbReference type="Proteomes" id="UP000292209">
    <property type="component" value="Unassembled WGS sequence"/>
</dbReference>
<gene>
    <name evidence="1" type="ORF">BC751_1310</name>
</gene>
<dbReference type="InterPro" id="IPR026444">
    <property type="entry name" value="Secre_tail"/>
</dbReference>
<name>A0A4V2F6B8_9BACT</name>
<organism evidence="1 2">
    <name type="scientific">Cecembia calidifontis</name>
    <dbReference type="NCBI Taxonomy" id="1187080"/>
    <lineage>
        <taxon>Bacteria</taxon>
        <taxon>Pseudomonadati</taxon>
        <taxon>Bacteroidota</taxon>
        <taxon>Cytophagia</taxon>
        <taxon>Cytophagales</taxon>
        <taxon>Cyclobacteriaceae</taxon>
        <taxon>Cecembia</taxon>
    </lineage>
</organism>
<proteinExistence type="predicted"/>